<dbReference type="Proteomes" id="UP001165586">
    <property type="component" value="Unassembled WGS sequence"/>
</dbReference>
<gene>
    <name evidence="1" type="ORF">N1032_25490</name>
</gene>
<sequence length="232" mass="25072">PEFTQSLGGIIDDVSDTLFSVIGGNHLTSGNNSGYTPGQVWSQAIVDGKAPFMTKALAAGFQMTDQEAFAIESIETAVAASLNSGFGSAVNREIRKSWEAARKQIKPEDFHNGSWATATQAQKDLAQAKWDHLFTLETSGTGTNRYLSQFVAMTLGHEETSKLMGFTDTVMDTDMTGKSHFETAARYASHAYNYASGLLSNTHPGQLVSQKAQALAKQLIQIDLKNRDKSVG</sequence>
<dbReference type="EMBL" id="JANLCJ010000401">
    <property type="protein sequence ID" value="MCS5737086.1"/>
    <property type="molecule type" value="Genomic_DNA"/>
</dbReference>
<accession>A0ABT2HAV0</accession>
<evidence type="ECO:0000313" key="2">
    <source>
        <dbReference type="Proteomes" id="UP001165586"/>
    </source>
</evidence>
<evidence type="ECO:0000313" key="1">
    <source>
        <dbReference type="EMBL" id="MCS5737086.1"/>
    </source>
</evidence>
<feature type="non-terminal residue" evidence="1">
    <location>
        <position position="232"/>
    </location>
</feature>
<feature type="non-terminal residue" evidence="1">
    <location>
        <position position="1"/>
    </location>
</feature>
<reference evidence="1" key="1">
    <citation type="submission" date="2022-08" db="EMBL/GenBank/DDBJ databases">
        <authorList>
            <person name="Deng Y."/>
            <person name="Han X.-F."/>
            <person name="Zhang Y.-Q."/>
        </authorList>
    </citation>
    <scope>NUCLEOTIDE SEQUENCE</scope>
    <source>
        <strain evidence="1">CPCC 203386</strain>
    </source>
</reference>
<protein>
    <submittedName>
        <fullName evidence="1">Uncharacterized protein</fullName>
    </submittedName>
</protein>
<proteinExistence type="predicted"/>
<dbReference type="RefSeq" id="WP_259543388.1">
    <property type="nucleotide sequence ID" value="NZ_JANLCJ010000401.1"/>
</dbReference>
<name>A0ABT2HAV0_9MICO</name>
<keyword evidence="2" id="KW-1185">Reference proteome</keyword>
<organism evidence="1 2">
    <name type="scientific">Herbiconiux daphne</name>
    <dbReference type="NCBI Taxonomy" id="2970914"/>
    <lineage>
        <taxon>Bacteria</taxon>
        <taxon>Bacillati</taxon>
        <taxon>Actinomycetota</taxon>
        <taxon>Actinomycetes</taxon>
        <taxon>Micrococcales</taxon>
        <taxon>Microbacteriaceae</taxon>
        <taxon>Herbiconiux</taxon>
    </lineage>
</organism>
<comment type="caution">
    <text evidence="1">The sequence shown here is derived from an EMBL/GenBank/DDBJ whole genome shotgun (WGS) entry which is preliminary data.</text>
</comment>